<evidence type="ECO:0000313" key="3">
    <source>
        <dbReference type="EMBL" id="HIR60982.1"/>
    </source>
</evidence>
<evidence type="ECO:0000256" key="1">
    <source>
        <dbReference type="ARBA" id="ARBA00007125"/>
    </source>
</evidence>
<gene>
    <name evidence="3" type="ORF">IAB37_05335</name>
</gene>
<dbReference type="Pfam" id="PF02541">
    <property type="entry name" value="Ppx-GppA"/>
    <property type="match status" value="1"/>
</dbReference>
<dbReference type="AlphaFoldDB" id="A0A9D1J4T2"/>
<reference evidence="3" key="1">
    <citation type="submission" date="2020-10" db="EMBL/GenBank/DDBJ databases">
        <authorList>
            <person name="Gilroy R."/>
        </authorList>
    </citation>
    <scope>NUCLEOTIDE SEQUENCE</scope>
    <source>
        <strain evidence="3">CHK189-12415</strain>
    </source>
</reference>
<dbReference type="PANTHER" id="PTHR30005">
    <property type="entry name" value="EXOPOLYPHOSPHATASE"/>
    <property type="match status" value="1"/>
</dbReference>
<dbReference type="InterPro" id="IPR043129">
    <property type="entry name" value="ATPase_NBD"/>
</dbReference>
<dbReference type="Proteomes" id="UP000824241">
    <property type="component" value="Unassembled WGS sequence"/>
</dbReference>
<dbReference type="PANTHER" id="PTHR30005:SF0">
    <property type="entry name" value="RETROGRADE REGULATION PROTEIN 2"/>
    <property type="match status" value="1"/>
</dbReference>
<feature type="domain" description="Ppx/GppA phosphatase N-terminal" evidence="2">
    <location>
        <begin position="48"/>
        <end position="324"/>
    </location>
</feature>
<dbReference type="EMBL" id="DVHA01000172">
    <property type="protein sequence ID" value="HIR60982.1"/>
    <property type="molecule type" value="Genomic_DNA"/>
</dbReference>
<comment type="caution">
    <text evidence="3">The sequence shown here is derived from an EMBL/GenBank/DDBJ whole genome shotgun (WGS) entry which is preliminary data.</text>
</comment>
<organism evidence="3 4">
    <name type="scientific">Candidatus Faecivivens stercoravium</name>
    <dbReference type="NCBI Taxonomy" id="2840803"/>
    <lineage>
        <taxon>Bacteria</taxon>
        <taxon>Bacillati</taxon>
        <taxon>Bacillota</taxon>
        <taxon>Clostridia</taxon>
        <taxon>Eubacteriales</taxon>
        <taxon>Oscillospiraceae</taxon>
        <taxon>Oscillospiraceae incertae sedis</taxon>
        <taxon>Candidatus Faecivivens</taxon>
    </lineage>
</organism>
<dbReference type="InterPro" id="IPR003695">
    <property type="entry name" value="Ppx_GppA_N"/>
</dbReference>
<dbReference type="InterPro" id="IPR050273">
    <property type="entry name" value="GppA/Ppx_hydrolase"/>
</dbReference>
<comment type="similarity">
    <text evidence="1">Belongs to the GppA/Ppx family.</text>
</comment>
<proteinExistence type="inferred from homology"/>
<name>A0A9D1J4T2_9FIRM</name>
<evidence type="ECO:0000313" key="4">
    <source>
        <dbReference type="Proteomes" id="UP000824241"/>
    </source>
</evidence>
<dbReference type="SUPFAM" id="SSF53067">
    <property type="entry name" value="Actin-like ATPase domain"/>
    <property type="match status" value="2"/>
</dbReference>
<protein>
    <recommendedName>
        <fullName evidence="2">Ppx/GppA phosphatase N-terminal domain-containing protein</fullName>
    </recommendedName>
</protein>
<dbReference type="Gene3D" id="3.30.420.150">
    <property type="entry name" value="Exopolyphosphatase. Domain 2"/>
    <property type="match status" value="1"/>
</dbReference>
<sequence length="326" mass="34655">MGHLPVGVIDAGSNTVLGVVFRWDGEKESYRCFSLKDSLTVHAGLIRYVEAGRMTEEGLSVLSDALGQIRAFFAGKGVKTAAAFATASLRGVGNFADAAAVAARYGFSLSLLSGEEEAQCDFAGMLQEMGWLEASGGPRFPESGVGLDLGGGSGQLLGFTSRSETGLQDFGSFPIGCLKLKRQFVSGDGTSPTDAELQAVKAFTVGQMEALSTVRLIAPASPPAFFAMGGTVKAVVRLFDTLRLPTSRPDSPGRTILRLEDLNRGIRYFRSEEGRALIQRQEPGRKETLVTGLAVLSAICGRLYAPELTVLQAGVREGYVIRHLNP</sequence>
<accession>A0A9D1J4T2</accession>
<reference evidence="3" key="2">
    <citation type="journal article" date="2021" name="PeerJ">
        <title>Extensive microbial diversity within the chicken gut microbiome revealed by metagenomics and culture.</title>
        <authorList>
            <person name="Gilroy R."/>
            <person name="Ravi A."/>
            <person name="Getino M."/>
            <person name="Pursley I."/>
            <person name="Horton D.L."/>
            <person name="Alikhan N.F."/>
            <person name="Baker D."/>
            <person name="Gharbi K."/>
            <person name="Hall N."/>
            <person name="Watson M."/>
            <person name="Adriaenssens E.M."/>
            <person name="Foster-Nyarko E."/>
            <person name="Jarju S."/>
            <person name="Secka A."/>
            <person name="Antonio M."/>
            <person name="Oren A."/>
            <person name="Chaudhuri R.R."/>
            <person name="La Ragione R."/>
            <person name="Hildebrand F."/>
            <person name="Pallen M.J."/>
        </authorList>
    </citation>
    <scope>NUCLEOTIDE SEQUENCE</scope>
    <source>
        <strain evidence="3">CHK189-12415</strain>
    </source>
</reference>
<dbReference type="Gene3D" id="3.30.420.40">
    <property type="match status" value="1"/>
</dbReference>
<evidence type="ECO:0000259" key="2">
    <source>
        <dbReference type="Pfam" id="PF02541"/>
    </source>
</evidence>